<evidence type="ECO:0000313" key="2">
    <source>
        <dbReference type="Proteomes" id="UP000807504"/>
    </source>
</evidence>
<gene>
    <name evidence="1" type="ORF">HNY73_001476</name>
</gene>
<sequence>MELVIRPSLQYSAAMTFALKILNDHIFEVFEELTPETYLMKTPFDFSGEQGRWIITQKITRSLTNVVPNSLLEPMRYRIYLLVSEIHFWVRDHYSVFTHIEKRYFRNHFSWGLEGKIGRVKTAKALIQDKNLDVTVRFVIACIYDIEYEIQLLWSMMTELQKGEVLHIDSRPAVQSWMEQLRIERKPTWAQWIRKYLNPLIISRKGSCEPPQSSCSRIPVLMHAEEQYQLASSFDFLIGSMDLDDFSLPVYQRDGAELLSEKPKPIQFCKSYADWLFTIVFRYAAYRSDVFEIVLQDMLRMKILYGVQGFDYAQLLQSLWRKIPSNLKKLIKKREHFPLLHTVMNCDFFYEVI</sequence>
<dbReference type="AlphaFoldDB" id="A0A8T0G1F9"/>
<name>A0A8T0G1F9_ARGBR</name>
<dbReference type="Proteomes" id="UP000807504">
    <property type="component" value="Unassembled WGS sequence"/>
</dbReference>
<reference evidence="1" key="1">
    <citation type="journal article" date="2020" name="bioRxiv">
        <title>Chromosome-level reference genome of the European wasp spider Argiope bruennichi: a resource for studies on range expansion and evolutionary adaptation.</title>
        <authorList>
            <person name="Sheffer M.M."/>
            <person name="Hoppe A."/>
            <person name="Krehenwinkel H."/>
            <person name="Uhl G."/>
            <person name="Kuss A.W."/>
            <person name="Jensen L."/>
            <person name="Jensen C."/>
            <person name="Gillespie R.G."/>
            <person name="Hoff K.J."/>
            <person name="Prost S."/>
        </authorList>
    </citation>
    <scope>NUCLEOTIDE SEQUENCE</scope>
</reference>
<protein>
    <submittedName>
        <fullName evidence="1">Uncharacterized protein</fullName>
    </submittedName>
</protein>
<evidence type="ECO:0000313" key="1">
    <source>
        <dbReference type="EMBL" id="KAF8797184.1"/>
    </source>
</evidence>
<comment type="caution">
    <text evidence="1">The sequence shown here is derived from an EMBL/GenBank/DDBJ whole genome shotgun (WGS) entry which is preliminary data.</text>
</comment>
<dbReference type="EMBL" id="JABXBU010000001">
    <property type="protein sequence ID" value="KAF8797184.1"/>
    <property type="molecule type" value="Genomic_DNA"/>
</dbReference>
<organism evidence="1 2">
    <name type="scientific">Argiope bruennichi</name>
    <name type="common">Wasp spider</name>
    <name type="synonym">Aranea bruennichi</name>
    <dbReference type="NCBI Taxonomy" id="94029"/>
    <lineage>
        <taxon>Eukaryota</taxon>
        <taxon>Metazoa</taxon>
        <taxon>Ecdysozoa</taxon>
        <taxon>Arthropoda</taxon>
        <taxon>Chelicerata</taxon>
        <taxon>Arachnida</taxon>
        <taxon>Araneae</taxon>
        <taxon>Araneomorphae</taxon>
        <taxon>Entelegynae</taxon>
        <taxon>Araneoidea</taxon>
        <taxon>Araneidae</taxon>
        <taxon>Argiope</taxon>
    </lineage>
</organism>
<proteinExistence type="predicted"/>
<keyword evidence="2" id="KW-1185">Reference proteome</keyword>
<accession>A0A8T0G1F9</accession>
<reference evidence="1" key="2">
    <citation type="submission" date="2020-06" db="EMBL/GenBank/DDBJ databases">
        <authorList>
            <person name="Sheffer M."/>
        </authorList>
    </citation>
    <scope>NUCLEOTIDE SEQUENCE</scope>
</reference>